<dbReference type="Pfam" id="PF08220">
    <property type="entry name" value="HTH_DeoR"/>
    <property type="match status" value="1"/>
</dbReference>
<dbReference type="SUPFAM" id="SSF100950">
    <property type="entry name" value="NagB/RpiA/CoA transferase-like"/>
    <property type="match status" value="1"/>
</dbReference>
<dbReference type="Pfam" id="PF00455">
    <property type="entry name" value="DeoRC"/>
    <property type="match status" value="1"/>
</dbReference>
<evidence type="ECO:0000256" key="4">
    <source>
        <dbReference type="ARBA" id="ARBA00023163"/>
    </source>
</evidence>
<dbReference type="RefSeq" id="WP_045987422.1">
    <property type="nucleotide sequence ID" value="NZ_CP063052.1"/>
</dbReference>
<evidence type="ECO:0000256" key="1">
    <source>
        <dbReference type="ARBA" id="ARBA00022491"/>
    </source>
</evidence>
<accession>A0A837FZI5</accession>
<dbReference type="SUPFAM" id="SSF46785">
    <property type="entry name" value="Winged helix' DNA-binding domain"/>
    <property type="match status" value="1"/>
</dbReference>
<dbReference type="InterPro" id="IPR037171">
    <property type="entry name" value="NagB/RpiA_transferase-like"/>
</dbReference>
<dbReference type="InterPro" id="IPR001034">
    <property type="entry name" value="DeoR_HTH"/>
</dbReference>
<dbReference type="InterPro" id="IPR050313">
    <property type="entry name" value="Carb_Metab_HTH_regulators"/>
</dbReference>
<dbReference type="InterPro" id="IPR014036">
    <property type="entry name" value="DeoR-like_C"/>
</dbReference>
<dbReference type="SMART" id="SM00420">
    <property type="entry name" value="HTH_DEOR"/>
    <property type="match status" value="1"/>
</dbReference>
<reference evidence="5" key="1">
    <citation type="journal article" date="2015" name="BMC Genomics">
        <title>Genome mining reveals unlocked bioactive potential of marine Gram-negative bacteria.</title>
        <authorList>
            <person name="Machado H."/>
            <person name="Sonnenschein E.C."/>
            <person name="Melchiorsen J."/>
            <person name="Gram L."/>
        </authorList>
    </citation>
    <scope>NUCLEOTIDE SEQUENCE</scope>
    <source>
        <strain evidence="5">S2052</strain>
    </source>
</reference>
<evidence type="ECO:0000256" key="3">
    <source>
        <dbReference type="ARBA" id="ARBA00023125"/>
    </source>
</evidence>
<dbReference type="InterPro" id="IPR036388">
    <property type="entry name" value="WH-like_DNA-bd_sf"/>
</dbReference>
<organism evidence="5">
    <name type="scientific">Vibrio coralliilyticus</name>
    <dbReference type="NCBI Taxonomy" id="190893"/>
    <lineage>
        <taxon>Bacteria</taxon>
        <taxon>Pseudomonadati</taxon>
        <taxon>Pseudomonadota</taxon>
        <taxon>Gammaproteobacteria</taxon>
        <taxon>Vibrionales</taxon>
        <taxon>Vibrionaceae</taxon>
        <taxon>Vibrio</taxon>
    </lineage>
</organism>
<gene>
    <name evidence="5" type="ORF">TW71_23305</name>
</gene>
<dbReference type="SMART" id="SM01134">
    <property type="entry name" value="DeoRC"/>
    <property type="match status" value="1"/>
</dbReference>
<dbReference type="PANTHER" id="PTHR30363">
    <property type="entry name" value="HTH-TYPE TRANSCRIPTIONAL REGULATOR SRLR-RELATED"/>
    <property type="match status" value="1"/>
</dbReference>
<keyword evidence="1" id="KW-0678">Repressor</keyword>
<evidence type="ECO:0000313" key="5">
    <source>
        <dbReference type="EMBL" id="KJY67105.1"/>
    </source>
</evidence>
<dbReference type="PROSITE" id="PS51000">
    <property type="entry name" value="HTH_DEOR_2"/>
    <property type="match status" value="1"/>
</dbReference>
<proteinExistence type="predicted"/>
<dbReference type="PANTHER" id="PTHR30363:SF4">
    <property type="entry name" value="GLYCEROL-3-PHOSPHATE REGULON REPRESSOR"/>
    <property type="match status" value="1"/>
</dbReference>
<keyword evidence="4" id="KW-0804">Transcription</keyword>
<dbReference type="InterPro" id="IPR018356">
    <property type="entry name" value="Tscrpt_reg_HTH_DeoR_CS"/>
</dbReference>
<keyword evidence="2" id="KW-0805">Transcription regulation</keyword>
<dbReference type="PROSITE" id="PS00894">
    <property type="entry name" value="HTH_DEOR_1"/>
    <property type="match status" value="1"/>
</dbReference>
<dbReference type="EMBL" id="JXXR01000029">
    <property type="protein sequence ID" value="KJY67105.1"/>
    <property type="molecule type" value="Genomic_DNA"/>
</dbReference>
<name>A0A837FZI5_9VIBR</name>
<dbReference type="InterPro" id="IPR036390">
    <property type="entry name" value="WH_DNA-bd_sf"/>
</dbReference>
<dbReference type="GO" id="GO:0003677">
    <property type="term" value="F:DNA binding"/>
    <property type="evidence" value="ECO:0007669"/>
    <property type="project" value="UniProtKB-KW"/>
</dbReference>
<dbReference type="Gene3D" id="3.30.750.70">
    <property type="entry name" value="4-hydroxybutyrate coenzyme like domains"/>
    <property type="match status" value="1"/>
</dbReference>
<dbReference type="AlphaFoldDB" id="A0A837FZI5"/>
<dbReference type="Gene3D" id="1.10.10.10">
    <property type="entry name" value="Winged helix-like DNA-binding domain superfamily/Winged helix DNA-binding domain"/>
    <property type="match status" value="1"/>
</dbReference>
<evidence type="ECO:0000256" key="2">
    <source>
        <dbReference type="ARBA" id="ARBA00023015"/>
    </source>
</evidence>
<keyword evidence="3" id="KW-0238">DNA-binding</keyword>
<comment type="caution">
    <text evidence="5">The sequence shown here is derived from an EMBL/GenBank/DDBJ whole genome shotgun (WGS) entry which is preliminary data.</text>
</comment>
<dbReference type="PRINTS" id="PR00037">
    <property type="entry name" value="HTHLACR"/>
</dbReference>
<sequence>MELNQRQKQILATLKVDQDVQIDQLAELFSVTTQTIRRDVNNLCEQGLARRVHGGISLPATLTNTSYRFRSEVESTTKDDIAMAVAEAIPDGATVMIGIGTTVTRIAQFLLGKTTLRVVTNNLQVAKILEANQNIEVYLAGGLFRREHQDLVGSSVVNFFEGFEADIGLCGCASVTSSHFAMEHEQLESDLSQSIMHNSRQTWLVADATKWERTTAIKVAPLAHFERIYTNKDHLPNELNVKAIPSALSPSNG</sequence>
<protein>
    <submittedName>
        <fullName evidence="5">Glycerol-3-phosphate regulon repressor</fullName>
    </submittedName>
</protein>
<dbReference type="GO" id="GO:0003700">
    <property type="term" value="F:DNA-binding transcription factor activity"/>
    <property type="evidence" value="ECO:0007669"/>
    <property type="project" value="InterPro"/>
</dbReference>